<accession>A0ABN7B3Q5</accession>
<reference evidence="1 2" key="1">
    <citation type="submission" date="2023-09" db="EMBL/GenBank/DDBJ databases">
        <title>Nesidiocoris tenuis whole genome shotgun sequence.</title>
        <authorList>
            <person name="Shibata T."/>
            <person name="Shimoda M."/>
            <person name="Kobayashi T."/>
            <person name="Uehara T."/>
        </authorList>
    </citation>
    <scope>NUCLEOTIDE SEQUENCE [LARGE SCALE GENOMIC DNA]</scope>
    <source>
        <strain evidence="1 2">Japan</strain>
    </source>
</reference>
<gene>
    <name evidence="1" type="ORF">NTJ_10630</name>
</gene>
<organism evidence="1 2">
    <name type="scientific">Nesidiocoris tenuis</name>
    <dbReference type="NCBI Taxonomy" id="355587"/>
    <lineage>
        <taxon>Eukaryota</taxon>
        <taxon>Metazoa</taxon>
        <taxon>Ecdysozoa</taxon>
        <taxon>Arthropoda</taxon>
        <taxon>Hexapoda</taxon>
        <taxon>Insecta</taxon>
        <taxon>Pterygota</taxon>
        <taxon>Neoptera</taxon>
        <taxon>Paraneoptera</taxon>
        <taxon>Hemiptera</taxon>
        <taxon>Heteroptera</taxon>
        <taxon>Panheteroptera</taxon>
        <taxon>Cimicomorpha</taxon>
        <taxon>Miridae</taxon>
        <taxon>Dicyphina</taxon>
        <taxon>Nesidiocoris</taxon>
    </lineage>
</organism>
<sequence length="74" mass="8629">MKLSEYICELALSVFCSSIVRGVGSIRLIEEKSGDNHRYVTMTELEEKSSLYLKRYKRVRDENEIKQKASRIIS</sequence>
<dbReference type="EMBL" id="AP028916">
    <property type="protein sequence ID" value="BES97815.1"/>
    <property type="molecule type" value="Genomic_DNA"/>
</dbReference>
<name>A0ABN7B3Q5_9HEMI</name>
<proteinExistence type="predicted"/>
<evidence type="ECO:0000313" key="1">
    <source>
        <dbReference type="EMBL" id="BES97815.1"/>
    </source>
</evidence>
<dbReference type="Proteomes" id="UP001307889">
    <property type="component" value="Chromosome 8"/>
</dbReference>
<keyword evidence="2" id="KW-1185">Reference proteome</keyword>
<evidence type="ECO:0000313" key="2">
    <source>
        <dbReference type="Proteomes" id="UP001307889"/>
    </source>
</evidence>
<protein>
    <submittedName>
        <fullName evidence="1">Uncharacterized protein</fullName>
    </submittedName>
</protein>